<protein>
    <recommendedName>
        <fullName evidence="3">2'-5' RNA ligase family protein</fullName>
    </recommendedName>
</protein>
<name>A0ABM9B148_9BACT</name>
<dbReference type="Pfam" id="PF13563">
    <property type="entry name" value="2_5_RNA_ligase2"/>
    <property type="match status" value="1"/>
</dbReference>
<proteinExistence type="predicted"/>
<dbReference type="SUPFAM" id="SSF55144">
    <property type="entry name" value="LigT-like"/>
    <property type="match status" value="1"/>
</dbReference>
<reference evidence="1" key="1">
    <citation type="submission" date="2021-12" db="EMBL/GenBank/DDBJ databases">
        <authorList>
            <person name="Rodrigo-Torres L."/>
            <person name="Arahal R. D."/>
            <person name="Lucena T."/>
        </authorList>
    </citation>
    <scope>NUCLEOTIDE SEQUENCE</scope>
    <source>
        <strain evidence="1">CECT 8419</strain>
    </source>
</reference>
<dbReference type="Proteomes" id="UP000837803">
    <property type="component" value="Unassembled WGS sequence"/>
</dbReference>
<evidence type="ECO:0008006" key="3">
    <source>
        <dbReference type="Google" id="ProtNLM"/>
    </source>
</evidence>
<dbReference type="InterPro" id="IPR009097">
    <property type="entry name" value="Cyclic_Pdiesterase"/>
</dbReference>
<organism evidence="1 2">
    <name type="scientific">Neolewinella maritima</name>
    <dbReference type="NCBI Taxonomy" id="1383882"/>
    <lineage>
        <taxon>Bacteria</taxon>
        <taxon>Pseudomonadati</taxon>
        <taxon>Bacteroidota</taxon>
        <taxon>Saprospiria</taxon>
        <taxon>Saprospirales</taxon>
        <taxon>Lewinellaceae</taxon>
        <taxon>Neolewinella</taxon>
    </lineage>
</organism>
<evidence type="ECO:0000313" key="2">
    <source>
        <dbReference type="Proteomes" id="UP000837803"/>
    </source>
</evidence>
<sequence>MTLGYAILLDHTVHNFVRAVQLELHQALGVRLARQTPHITIKSPFETDTIEGHISYLEDLAARIAPFELAFNGFGSFGDKVLFLDVKESPTLLDLHHGILRDVKTRFGLSPHAFEGPNIKFHTSIAGFDTSEGFQQARDLLTPYQPSYTFQARELGLFYYLGEGNGWIINRRVRVGDGKSGH</sequence>
<accession>A0ABM9B148</accession>
<evidence type="ECO:0000313" key="1">
    <source>
        <dbReference type="EMBL" id="CAH1000846.1"/>
    </source>
</evidence>
<comment type="caution">
    <text evidence="1">The sequence shown here is derived from an EMBL/GenBank/DDBJ whole genome shotgun (WGS) entry which is preliminary data.</text>
</comment>
<keyword evidence="2" id="KW-1185">Reference proteome</keyword>
<dbReference type="RefSeq" id="WP_238750830.1">
    <property type="nucleotide sequence ID" value="NZ_CAKLPZ010000002.1"/>
</dbReference>
<gene>
    <name evidence="1" type="ORF">LEM8419_01914</name>
</gene>
<dbReference type="Gene3D" id="3.90.1140.10">
    <property type="entry name" value="Cyclic phosphodiesterase"/>
    <property type="match status" value="1"/>
</dbReference>
<dbReference type="EMBL" id="CAKLPZ010000002">
    <property type="protein sequence ID" value="CAH1000846.1"/>
    <property type="molecule type" value="Genomic_DNA"/>
</dbReference>